<dbReference type="InterPro" id="IPR000086">
    <property type="entry name" value="NUDIX_hydrolase_dom"/>
</dbReference>
<dbReference type="Proteomes" id="UP000051451">
    <property type="component" value="Unassembled WGS sequence"/>
</dbReference>
<reference evidence="3 4" key="1">
    <citation type="journal article" date="2015" name="Genome Announc.">
        <title>Expanding the biotechnology potential of lactobacilli through comparative genomics of 213 strains and associated genera.</title>
        <authorList>
            <person name="Sun Z."/>
            <person name="Harris H.M."/>
            <person name="McCann A."/>
            <person name="Guo C."/>
            <person name="Argimon S."/>
            <person name="Zhang W."/>
            <person name="Yang X."/>
            <person name="Jeffery I.B."/>
            <person name="Cooney J.C."/>
            <person name="Kagawa T.F."/>
            <person name="Liu W."/>
            <person name="Song Y."/>
            <person name="Salvetti E."/>
            <person name="Wrobel A."/>
            <person name="Rasinkangas P."/>
            <person name="Parkhill J."/>
            <person name="Rea M.C."/>
            <person name="O'Sullivan O."/>
            <person name="Ritari J."/>
            <person name="Douillard F.P."/>
            <person name="Paul Ross R."/>
            <person name="Yang R."/>
            <person name="Briner A.E."/>
            <person name="Felis G.E."/>
            <person name="de Vos W.M."/>
            <person name="Barrangou R."/>
            <person name="Klaenhammer T.R."/>
            <person name="Caufield P.W."/>
            <person name="Cui Y."/>
            <person name="Zhang H."/>
            <person name="O'Toole P.W."/>
        </authorList>
    </citation>
    <scope>NUCLEOTIDE SEQUENCE [LARGE SCALE GENOMIC DNA]</scope>
    <source>
        <strain evidence="3 4">DSM 18630</strain>
    </source>
</reference>
<dbReference type="PANTHER" id="PTHR43736:SF4">
    <property type="entry name" value="SLR1690 PROTEIN"/>
    <property type="match status" value="1"/>
</dbReference>
<dbReference type="STRING" id="1423750.FC89_GL002081"/>
<name>A0A0R1VWX2_9LACO</name>
<keyword evidence="4" id="KW-1185">Reference proteome</keyword>
<dbReference type="Pfam" id="PF00293">
    <property type="entry name" value="NUDIX"/>
    <property type="match status" value="1"/>
</dbReference>
<feature type="domain" description="Nudix hydrolase" evidence="1">
    <location>
        <begin position="18"/>
        <end position="124"/>
    </location>
</feature>
<dbReference type="PANTHER" id="PTHR43736">
    <property type="entry name" value="ADP-RIBOSE PYROPHOSPHATASE"/>
    <property type="match status" value="1"/>
</dbReference>
<dbReference type="SUPFAM" id="SSF55811">
    <property type="entry name" value="Nudix"/>
    <property type="match status" value="1"/>
</dbReference>
<dbReference type="PATRIC" id="fig|1423750.3.peg.2122"/>
<dbReference type="InterPro" id="IPR036390">
    <property type="entry name" value="WH_DNA-bd_sf"/>
</dbReference>
<dbReference type="GeneID" id="98318026"/>
<keyword evidence="3" id="KW-0378">Hydrolase</keyword>
<dbReference type="InterPro" id="IPR015797">
    <property type="entry name" value="NUDIX_hydrolase-like_dom_sf"/>
</dbReference>
<accession>A0A0R1VWX2</accession>
<dbReference type="Pfam" id="PF21906">
    <property type="entry name" value="WHD_NrtR"/>
    <property type="match status" value="1"/>
</dbReference>
<dbReference type="GO" id="GO:0016787">
    <property type="term" value="F:hydrolase activity"/>
    <property type="evidence" value="ECO:0007669"/>
    <property type="project" value="UniProtKB-KW"/>
</dbReference>
<evidence type="ECO:0000259" key="1">
    <source>
        <dbReference type="Pfam" id="PF00293"/>
    </source>
</evidence>
<proteinExistence type="predicted"/>
<dbReference type="Gene3D" id="1.10.10.10">
    <property type="entry name" value="Winged helix-like DNA-binding domain superfamily/Winged helix DNA-binding domain"/>
    <property type="match status" value="1"/>
</dbReference>
<dbReference type="EMBL" id="AZGB01000003">
    <property type="protein sequence ID" value="KRM07972.1"/>
    <property type="molecule type" value="Genomic_DNA"/>
</dbReference>
<dbReference type="OrthoDB" id="9786141at2"/>
<dbReference type="InterPro" id="IPR054105">
    <property type="entry name" value="WHD_NrtR"/>
</dbReference>
<dbReference type="InterPro" id="IPR036388">
    <property type="entry name" value="WH-like_DNA-bd_sf"/>
</dbReference>
<evidence type="ECO:0000313" key="4">
    <source>
        <dbReference type="Proteomes" id="UP000051451"/>
    </source>
</evidence>
<evidence type="ECO:0000259" key="2">
    <source>
        <dbReference type="Pfam" id="PF21906"/>
    </source>
</evidence>
<dbReference type="RefSeq" id="WP_057870766.1">
    <property type="nucleotide sequence ID" value="NZ_AZGB01000003.1"/>
</dbReference>
<sequence>MQKIINQPEVTITNIIWSFDQKTQKVNVLLIKRADFPFKDYWALPETYLRETESADQAALRLVREKIGLELPRFYTEQLETFTNPLRSVSAQRQIALAYMTFLPDMPALNPGYGATAAQWFQLETDPQHNYLFTGEQLSFNLTEQQTENNFYHALQANHHFGHLAFDHEWLLKIACLRIRNKLDYQPNILRILGDIFTLKAVRIVYAAFLKRPVTAIDNSNFRKTHQHFFQEVGSAPNNGPGRPAHLYRLKKFGDR</sequence>
<dbReference type="CDD" id="cd18873">
    <property type="entry name" value="NUDIX_NadM_like"/>
    <property type="match status" value="1"/>
</dbReference>
<evidence type="ECO:0000313" key="3">
    <source>
        <dbReference type="EMBL" id="KRM07972.1"/>
    </source>
</evidence>
<feature type="domain" description="NrtR DNA-binding winged helix" evidence="2">
    <location>
        <begin position="191"/>
        <end position="250"/>
    </location>
</feature>
<protein>
    <submittedName>
        <fullName evidence="3">MutT nudix family hydrolase</fullName>
    </submittedName>
</protein>
<organism evidence="3 4">
    <name type="scientific">Liquorilactobacillus ghanensis DSM 18630</name>
    <dbReference type="NCBI Taxonomy" id="1423750"/>
    <lineage>
        <taxon>Bacteria</taxon>
        <taxon>Bacillati</taxon>
        <taxon>Bacillota</taxon>
        <taxon>Bacilli</taxon>
        <taxon>Lactobacillales</taxon>
        <taxon>Lactobacillaceae</taxon>
        <taxon>Liquorilactobacillus</taxon>
    </lineage>
</organism>
<gene>
    <name evidence="3" type="ORF">FC89_GL002081</name>
</gene>
<dbReference type="Gene3D" id="3.90.79.10">
    <property type="entry name" value="Nucleoside Triphosphate Pyrophosphohydrolase"/>
    <property type="match status" value="1"/>
</dbReference>
<comment type="caution">
    <text evidence="3">The sequence shown here is derived from an EMBL/GenBank/DDBJ whole genome shotgun (WGS) entry which is preliminary data.</text>
</comment>
<dbReference type="AlphaFoldDB" id="A0A0R1VWX2"/>
<dbReference type="SUPFAM" id="SSF46785">
    <property type="entry name" value="Winged helix' DNA-binding domain"/>
    <property type="match status" value="1"/>
</dbReference>